<keyword evidence="1" id="KW-0812">Transmembrane</keyword>
<evidence type="ECO:0000313" key="4">
    <source>
        <dbReference type="Proteomes" id="UP000030765"/>
    </source>
</evidence>
<proteinExistence type="predicted"/>
<sequence length="57" mass="6048">MVPFQLEILALVAVLIGFTVNTYIVVIVILTKQVSGSKAAGFSTRLPASPAIDGNRF</sequence>
<organism evidence="2">
    <name type="scientific">Anopheles sinensis</name>
    <name type="common">Mosquito</name>
    <dbReference type="NCBI Taxonomy" id="74873"/>
    <lineage>
        <taxon>Eukaryota</taxon>
        <taxon>Metazoa</taxon>
        <taxon>Ecdysozoa</taxon>
        <taxon>Arthropoda</taxon>
        <taxon>Hexapoda</taxon>
        <taxon>Insecta</taxon>
        <taxon>Pterygota</taxon>
        <taxon>Neoptera</taxon>
        <taxon>Endopterygota</taxon>
        <taxon>Diptera</taxon>
        <taxon>Nematocera</taxon>
        <taxon>Culicoidea</taxon>
        <taxon>Culicidae</taxon>
        <taxon>Anophelinae</taxon>
        <taxon>Anopheles</taxon>
    </lineage>
</organism>
<evidence type="ECO:0000313" key="3">
    <source>
        <dbReference type="EnsemblMetazoa" id="ASIC016935-PA"/>
    </source>
</evidence>
<protein>
    <submittedName>
        <fullName evidence="2 3">Uncharacterized protein</fullName>
    </submittedName>
</protein>
<keyword evidence="4" id="KW-1185">Reference proteome</keyword>
<accession>A0A084WFE2</accession>
<dbReference type="EMBL" id="KE525342">
    <property type="protein sequence ID" value="KFB48936.1"/>
    <property type="molecule type" value="Genomic_DNA"/>
</dbReference>
<keyword evidence="1" id="KW-0472">Membrane</keyword>
<evidence type="ECO:0000256" key="1">
    <source>
        <dbReference type="SAM" id="Phobius"/>
    </source>
</evidence>
<gene>
    <name evidence="2" type="ORF">ZHAS_00016935</name>
</gene>
<name>A0A084WFE2_ANOSI</name>
<dbReference type="AlphaFoldDB" id="A0A084WFE2"/>
<evidence type="ECO:0000313" key="2">
    <source>
        <dbReference type="EMBL" id="KFB48936.1"/>
    </source>
</evidence>
<reference evidence="2 4" key="1">
    <citation type="journal article" date="2014" name="BMC Genomics">
        <title>Genome sequence of Anopheles sinensis provides insight into genetics basis of mosquito competence for malaria parasites.</title>
        <authorList>
            <person name="Zhou D."/>
            <person name="Zhang D."/>
            <person name="Ding G."/>
            <person name="Shi L."/>
            <person name="Hou Q."/>
            <person name="Ye Y."/>
            <person name="Xu Y."/>
            <person name="Zhou H."/>
            <person name="Xiong C."/>
            <person name="Li S."/>
            <person name="Yu J."/>
            <person name="Hong S."/>
            <person name="Yu X."/>
            <person name="Zou P."/>
            <person name="Chen C."/>
            <person name="Chang X."/>
            <person name="Wang W."/>
            <person name="Lv Y."/>
            <person name="Sun Y."/>
            <person name="Ma L."/>
            <person name="Shen B."/>
            <person name="Zhu C."/>
        </authorList>
    </citation>
    <scope>NUCLEOTIDE SEQUENCE [LARGE SCALE GENOMIC DNA]</scope>
</reference>
<dbReference type="VEuPathDB" id="VectorBase:ASIC016935"/>
<keyword evidence="1" id="KW-1133">Transmembrane helix</keyword>
<dbReference type="Proteomes" id="UP000030765">
    <property type="component" value="Unassembled WGS sequence"/>
</dbReference>
<dbReference type="EnsemblMetazoa" id="ASIC016935-RA">
    <property type="protein sequence ID" value="ASIC016935-PA"/>
    <property type="gene ID" value="ASIC016935"/>
</dbReference>
<feature type="transmembrane region" description="Helical" evidence="1">
    <location>
        <begin position="6"/>
        <end position="30"/>
    </location>
</feature>
<dbReference type="EMBL" id="ATLV01023338">
    <property type="status" value="NOT_ANNOTATED_CDS"/>
    <property type="molecule type" value="Genomic_DNA"/>
</dbReference>
<reference evidence="3" key="2">
    <citation type="submission" date="2020-05" db="UniProtKB">
        <authorList>
            <consortium name="EnsemblMetazoa"/>
        </authorList>
    </citation>
    <scope>IDENTIFICATION</scope>
</reference>